<dbReference type="OrthoDB" id="4722999at2"/>
<dbReference type="AlphaFoldDB" id="A0A511DE36"/>
<name>A0A511DE36_9PSEU</name>
<protein>
    <recommendedName>
        <fullName evidence="3">SCP2 domain-containing protein</fullName>
    </recommendedName>
</protein>
<keyword evidence="2" id="KW-1185">Reference proteome</keyword>
<reference evidence="1 2" key="1">
    <citation type="submission" date="2019-07" db="EMBL/GenBank/DDBJ databases">
        <title>Whole genome shotgun sequence of Pseudonocardia sulfidoxydans NBRC 16205.</title>
        <authorList>
            <person name="Hosoyama A."/>
            <person name="Uohara A."/>
            <person name="Ohji S."/>
            <person name="Ichikawa N."/>
        </authorList>
    </citation>
    <scope>NUCLEOTIDE SEQUENCE [LARGE SCALE GENOMIC DNA]</scope>
    <source>
        <strain evidence="1 2">NBRC 16205</strain>
    </source>
</reference>
<evidence type="ECO:0008006" key="3">
    <source>
        <dbReference type="Google" id="ProtNLM"/>
    </source>
</evidence>
<proteinExistence type="predicted"/>
<dbReference type="Gene3D" id="3.30.1050.10">
    <property type="entry name" value="SCP2 sterol-binding domain"/>
    <property type="match status" value="1"/>
</dbReference>
<evidence type="ECO:0000313" key="2">
    <source>
        <dbReference type="Proteomes" id="UP000321685"/>
    </source>
</evidence>
<evidence type="ECO:0000313" key="1">
    <source>
        <dbReference type="EMBL" id="GEL23070.1"/>
    </source>
</evidence>
<accession>A0A511DE36</accession>
<dbReference type="RefSeq" id="WP_147105463.1">
    <property type="nucleotide sequence ID" value="NZ_BJVJ01000015.1"/>
</dbReference>
<dbReference type="Proteomes" id="UP000321685">
    <property type="component" value="Unassembled WGS sequence"/>
</dbReference>
<sequence>MSGIPYLTQEWLDMSTAVMEPMPPCPGATFVMQCVMTQAPGGGDVVFHRVFDDGRLLRSVLAAHEAPDVVLWSTYDDSILHLTGGLPEKEAFRSGRIRPEGDVALLRTLTPLSRSAEYLAAVDEIARRTDFSAPSQHA</sequence>
<comment type="caution">
    <text evidence="1">The sequence shown here is derived from an EMBL/GenBank/DDBJ whole genome shotgun (WGS) entry which is preliminary data.</text>
</comment>
<organism evidence="1 2">
    <name type="scientific">Pseudonocardia sulfidoxydans NBRC 16205</name>
    <dbReference type="NCBI Taxonomy" id="1223511"/>
    <lineage>
        <taxon>Bacteria</taxon>
        <taxon>Bacillati</taxon>
        <taxon>Actinomycetota</taxon>
        <taxon>Actinomycetes</taxon>
        <taxon>Pseudonocardiales</taxon>
        <taxon>Pseudonocardiaceae</taxon>
        <taxon>Pseudonocardia</taxon>
    </lineage>
</organism>
<dbReference type="SUPFAM" id="SSF55718">
    <property type="entry name" value="SCP-like"/>
    <property type="match status" value="1"/>
</dbReference>
<dbReference type="EMBL" id="BJVJ01000015">
    <property type="protein sequence ID" value="GEL23070.1"/>
    <property type="molecule type" value="Genomic_DNA"/>
</dbReference>
<gene>
    <name evidence="1" type="ORF">PSU4_20240</name>
</gene>
<dbReference type="InterPro" id="IPR036527">
    <property type="entry name" value="SCP2_sterol-bd_dom_sf"/>
</dbReference>